<dbReference type="InterPro" id="IPR001245">
    <property type="entry name" value="Ser-Thr/Tyr_kinase_cat_dom"/>
</dbReference>
<dbReference type="InterPro" id="IPR011009">
    <property type="entry name" value="Kinase-like_dom_sf"/>
</dbReference>
<dbReference type="Gene3D" id="1.10.510.10">
    <property type="entry name" value="Transferase(Phosphotransferase) domain 1"/>
    <property type="match status" value="1"/>
</dbReference>
<dbReference type="PROSITE" id="PS50011">
    <property type="entry name" value="PROTEIN_KINASE_DOM"/>
    <property type="match status" value="1"/>
</dbReference>
<dbReference type="SMART" id="SM00220">
    <property type="entry name" value="S_TKc"/>
    <property type="match status" value="1"/>
</dbReference>
<reference evidence="2" key="1">
    <citation type="submission" date="2022-01" db="EMBL/GenBank/DDBJ databases">
        <title>Genome Sequence Resource for Two Populations of Ditylenchus destructor, the Migratory Endoparasitic Phytonematode.</title>
        <authorList>
            <person name="Zhang H."/>
            <person name="Lin R."/>
            <person name="Xie B."/>
        </authorList>
    </citation>
    <scope>NUCLEOTIDE SEQUENCE</scope>
    <source>
        <strain evidence="2">BazhouSP</strain>
    </source>
</reference>
<feature type="domain" description="Protein kinase" evidence="1">
    <location>
        <begin position="17"/>
        <end position="346"/>
    </location>
</feature>
<protein>
    <submittedName>
        <fullName evidence="2">Protein kinase domain-containing protein</fullName>
    </submittedName>
</protein>
<keyword evidence="3" id="KW-1185">Reference proteome</keyword>
<dbReference type="GO" id="GO:0005524">
    <property type="term" value="F:ATP binding"/>
    <property type="evidence" value="ECO:0007669"/>
    <property type="project" value="InterPro"/>
</dbReference>
<dbReference type="Pfam" id="PF07714">
    <property type="entry name" value="PK_Tyr_Ser-Thr"/>
    <property type="match status" value="1"/>
</dbReference>
<gene>
    <name evidence="2" type="ORF">DdX_20608</name>
</gene>
<dbReference type="AlphaFoldDB" id="A0AAD4QTI7"/>
<name>A0AAD4QTI7_9BILA</name>
<dbReference type="SUPFAM" id="SSF56112">
    <property type="entry name" value="Protein kinase-like (PK-like)"/>
    <property type="match status" value="1"/>
</dbReference>
<dbReference type="GO" id="GO:0004672">
    <property type="term" value="F:protein kinase activity"/>
    <property type="evidence" value="ECO:0007669"/>
    <property type="project" value="InterPro"/>
</dbReference>
<keyword evidence="2" id="KW-0418">Kinase</keyword>
<evidence type="ECO:0000313" key="2">
    <source>
        <dbReference type="EMBL" id="KAI1693529.1"/>
    </source>
</evidence>
<dbReference type="InterPro" id="IPR000719">
    <property type="entry name" value="Prot_kinase_dom"/>
</dbReference>
<dbReference type="EMBL" id="JAKKPZ010000616">
    <property type="protein sequence ID" value="KAI1693529.1"/>
    <property type="molecule type" value="Genomic_DNA"/>
</dbReference>
<organism evidence="2 3">
    <name type="scientific">Ditylenchus destructor</name>
    <dbReference type="NCBI Taxonomy" id="166010"/>
    <lineage>
        <taxon>Eukaryota</taxon>
        <taxon>Metazoa</taxon>
        <taxon>Ecdysozoa</taxon>
        <taxon>Nematoda</taxon>
        <taxon>Chromadorea</taxon>
        <taxon>Rhabditida</taxon>
        <taxon>Tylenchina</taxon>
        <taxon>Tylenchomorpha</taxon>
        <taxon>Sphaerularioidea</taxon>
        <taxon>Anguinidae</taxon>
        <taxon>Anguininae</taxon>
        <taxon>Ditylenchus</taxon>
    </lineage>
</organism>
<dbReference type="Proteomes" id="UP001201812">
    <property type="component" value="Unassembled WGS sequence"/>
</dbReference>
<accession>A0AAD4QTI7</accession>
<proteinExistence type="predicted"/>
<comment type="caution">
    <text evidence="2">The sequence shown here is derived from an EMBL/GenBank/DDBJ whole genome shotgun (WGS) entry which is preliminary data.</text>
</comment>
<evidence type="ECO:0000259" key="1">
    <source>
        <dbReference type="PROSITE" id="PS50011"/>
    </source>
</evidence>
<keyword evidence="2" id="KW-0808">Transferase</keyword>
<sequence>MAAALIGKIVRGEIREYYIENVIGEGAEGLVFKCSYGSWPLTEECAIKVTLSSDNTIDPIRQEVFNLRRLKSKNPQALVVELLDTGMRTIEGRSYKFMVMKLEKTSLLSALTVYRDNVRQPLKISPSAVAIILHALLEILQSLHRARCLHLDFMLRNILVTRQGRFIAADLARAQFPDGNDAYNLVRKGITAELIATAEMLINTDILWSRETLNWPVYDAILEKYKKAAREIGDNMEDWHKANYEELQEMCEDMLFGEKKYGIITFRNEKERKLLQDRSTSMLAAYHDRMGAIDEAQREAENDDVEAENELKRVYRLDLFDEFEVIIGGKAIISFRQTVLTMSFLS</sequence>
<evidence type="ECO:0000313" key="3">
    <source>
        <dbReference type="Proteomes" id="UP001201812"/>
    </source>
</evidence>